<dbReference type="GO" id="GO:0070038">
    <property type="term" value="F:rRNA (pseudouridine-N3-)-methyltransferase activity"/>
    <property type="evidence" value="ECO:0007669"/>
    <property type="project" value="UniProtKB-UniRule"/>
</dbReference>
<proteinExistence type="inferred from homology"/>
<protein>
    <recommendedName>
        <fullName evidence="5">Ribosomal RNA large subunit methyltransferase H</fullName>
        <ecNumber evidence="5">2.1.1.177</ecNumber>
    </recommendedName>
    <alternativeName>
        <fullName evidence="5">23S rRNA (pseudouridine1915-N3)-methyltransferase</fullName>
    </alternativeName>
    <alternativeName>
        <fullName evidence="5">23S rRNA m3Psi1915 methyltransferase</fullName>
    </alternativeName>
    <alternativeName>
        <fullName evidence="5">rRNA (pseudouridine-N3-)-methyltransferase RlmH</fullName>
    </alternativeName>
</protein>
<keyword evidence="5" id="KW-0698">rRNA processing</keyword>
<dbReference type="Proteomes" id="UP000239504">
    <property type="component" value="Unassembled WGS sequence"/>
</dbReference>
<dbReference type="HAMAP" id="MF_00658">
    <property type="entry name" value="23SrRNA_methyltr_H"/>
    <property type="match status" value="1"/>
</dbReference>
<comment type="function">
    <text evidence="5">Specifically methylates the pseudouridine at position 1915 (m3Psi1915) in 23S rRNA.</text>
</comment>
<comment type="caution">
    <text evidence="6">The sequence shown here is derived from an EMBL/GenBank/DDBJ whole genome shotgun (WGS) entry which is preliminary data.</text>
</comment>
<dbReference type="PANTHER" id="PTHR33603">
    <property type="entry name" value="METHYLTRANSFERASE"/>
    <property type="match status" value="1"/>
</dbReference>
<keyword evidence="7" id="KW-1185">Reference proteome</keyword>
<keyword evidence="5" id="KW-0963">Cytoplasm</keyword>
<dbReference type="CDD" id="cd18081">
    <property type="entry name" value="RlmH-like"/>
    <property type="match status" value="1"/>
</dbReference>
<dbReference type="InterPro" id="IPR003742">
    <property type="entry name" value="RlmH-like"/>
</dbReference>
<accession>A0A2S7K6H9</accession>
<comment type="caution">
    <text evidence="5">Lacks conserved residue(s) required for the propagation of feature annotation.</text>
</comment>
<dbReference type="OrthoDB" id="9806643at2"/>
<evidence type="ECO:0000313" key="6">
    <source>
        <dbReference type="EMBL" id="PQA88089.1"/>
    </source>
</evidence>
<evidence type="ECO:0000256" key="4">
    <source>
        <dbReference type="ARBA" id="ARBA00038303"/>
    </source>
</evidence>
<dbReference type="Pfam" id="PF02590">
    <property type="entry name" value="SPOUT_MTase"/>
    <property type="match status" value="1"/>
</dbReference>
<comment type="similarity">
    <text evidence="4 5">Belongs to the RNA methyltransferase RlmH family.</text>
</comment>
<feature type="binding site" evidence="5">
    <location>
        <position position="108"/>
    </location>
    <ligand>
        <name>S-adenosyl-L-methionine</name>
        <dbReference type="ChEBI" id="CHEBI:59789"/>
    </ligand>
</feature>
<evidence type="ECO:0000256" key="5">
    <source>
        <dbReference type="HAMAP-Rule" id="MF_00658"/>
    </source>
</evidence>
<evidence type="ECO:0000313" key="7">
    <source>
        <dbReference type="Proteomes" id="UP000239504"/>
    </source>
</evidence>
<evidence type="ECO:0000256" key="1">
    <source>
        <dbReference type="ARBA" id="ARBA00022603"/>
    </source>
</evidence>
<dbReference type="InterPro" id="IPR029026">
    <property type="entry name" value="tRNA_m1G_MTases_N"/>
</dbReference>
<gene>
    <name evidence="5" type="primary">rlmH</name>
    <name evidence="6" type="ORF">CW354_07120</name>
</gene>
<dbReference type="AlphaFoldDB" id="A0A2S7K6H9"/>
<dbReference type="RefSeq" id="WP_104829334.1">
    <property type="nucleotide sequence ID" value="NZ_PJCH01000005.1"/>
</dbReference>
<evidence type="ECO:0000256" key="3">
    <source>
        <dbReference type="ARBA" id="ARBA00022691"/>
    </source>
</evidence>
<dbReference type="InterPro" id="IPR029028">
    <property type="entry name" value="Alpha/beta_knot_MTases"/>
</dbReference>
<dbReference type="Gene3D" id="3.40.1280.10">
    <property type="match status" value="1"/>
</dbReference>
<dbReference type="EC" id="2.1.1.177" evidence="5"/>
<sequence length="160" mass="17255">MRIEIAAIGKKRGGPEAALVGDYLDRAQGFGRRIGFSDFALSELDAPKSLSGAALKKREGELLLKTVPEGAVVIALDERGENLSSEKFARVFERMRDDGAASAAFLIGGADGHGDDVRSRAARLVSFGAATWPHMLVRAMLAEQLYRAMTILSGHPYHRS</sequence>
<comment type="catalytic activity">
    <reaction evidence="5">
        <text>pseudouridine(1915) in 23S rRNA + S-adenosyl-L-methionine = N(3)-methylpseudouridine(1915) in 23S rRNA + S-adenosyl-L-homocysteine + H(+)</text>
        <dbReference type="Rhea" id="RHEA:42752"/>
        <dbReference type="Rhea" id="RHEA-COMP:10221"/>
        <dbReference type="Rhea" id="RHEA-COMP:10222"/>
        <dbReference type="ChEBI" id="CHEBI:15378"/>
        <dbReference type="ChEBI" id="CHEBI:57856"/>
        <dbReference type="ChEBI" id="CHEBI:59789"/>
        <dbReference type="ChEBI" id="CHEBI:65314"/>
        <dbReference type="ChEBI" id="CHEBI:74486"/>
        <dbReference type="EC" id="2.1.1.177"/>
    </reaction>
</comment>
<dbReference type="NCBIfam" id="NF000989">
    <property type="entry name" value="PRK00103.2-3"/>
    <property type="match status" value="1"/>
</dbReference>
<comment type="subunit">
    <text evidence="5">Homodimer.</text>
</comment>
<keyword evidence="1 5" id="KW-0489">Methyltransferase</keyword>
<feature type="binding site" evidence="5">
    <location>
        <position position="76"/>
    </location>
    <ligand>
        <name>S-adenosyl-L-methionine</name>
        <dbReference type="ChEBI" id="CHEBI:59789"/>
    </ligand>
</feature>
<keyword evidence="2 5" id="KW-0808">Transferase</keyword>
<dbReference type="EMBL" id="PJCH01000005">
    <property type="protein sequence ID" value="PQA88089.1"/>
    <property type="molecule type" value="Genomic_DNA"/>
</dbReference>
<reference evidence="6 7" key="1">
    <citation type="submission" date="2017-12" db="EMBL/GenBank/DDBJ databases">
        <authorList>
            <person name="Hurst M.R.H."/>
        </authorList>
    </citation>
    <scope>NUCLEOTIDE SEQUENCE [LARGE SCALE GENOMIC DNA]</scope>
    <source>
        <strain evidence="6 7">SY-3-19</strain>
    </source>
</reference>
<keyword evidence="3 5" id="KW-0949">S-adenosyl-L-methionine</keyword>
<dbReference type="PANTHER" id="PTHR33603:SF1">
    <property type="entry name" value="RIBOSOMAL RNA LARGE SUBUNIT METHYLTRANSFERASE H"/>
    <property type="match status" value="1"/>
</dbReference>
<comment type="subcellular location">
    <subcellularLocation>
        <location evidence="5">Cytoplasm</location>
    </subcellularLocation>
</comment>
<organism evidence="6 7">
    <name type="scientific">Hyphococcus luteus</name>
    <dbReference type="NCBI Taxonomy" id="2058213"/>
    <lineage>
        <taxon>Bacteria</taxon>
        <taxon>Pseudomonadati</taxon>
        <taxon>Pseudomonadota</taxon>
        <taxon>Alphaproteobacteria</taxon>
        <taxon>Parvularculales</taxon>
        <taxon>Parvularculaceae</taxon>
        <taxon>Hyphococcus</taxon>
    </lineage>
</organism>
<name>A0A2S7K6H9_9PROT</name>
<dbReference type="GO" id="GO:0005737">
    <property type="term" value="C:cytoplasm"/>
    <property type="evidence" value="ECO:0007669"/>
    <property type="project" value="UniProtKB-SubCell"/>
</dbReference>
<dbReference type="PIRSF" id="PIRSF004505">
    <property type="entry name" value="MT_bac"/>
    <property type="match status" value="1"/>
</dbReference>
<evidence type="ECO:0000256" key="2">
    <source>
        <dbReference type="ARBA" id="ARBA00022679"/>
    </source>
</evidence>
<dbReference type="SUPFAM" id="SSF75217">
    <property type="entry name" value="alpha/beta knot"/>
    <property type="match status" value="1"/>
</dbReference>